<dbReference type="Proteomes" id="UP000887116">
    <property type="component" value="Unassembled WGS sequence"/>
</dbReference>
<evidence type="ECO:0000256" key="1">
    <source>
        <dbReference type="SAM" id="MobiDB-lite"/>
    </source>
</evidence>
<dbReference type="AlphaFoldDB" id="A0A8X6K531"/>
<proteinExistence type="predicted"/>
<accession>A0A8X6K531</accession>
<organism evidence="2 3">
    <name type="scientific">Trichonephila clavata</name>
    <name type="common">Joro spider</name>
    <name type="synonym">Nephila clavata</name>
    <dbReference type="NCBI Taxonomy" id="2740835"/>
    <lineage>
        <taxon>Eukaryota</taxon>
        <taxon>Metazoa</taxon>
        <taxon>Ecdysozoa</taxon>
        <taxon>Arthropoda</taxon>
        <taxon>Chelicerata</taxon>
        <taxon>Arachnida</taxon>
        <taxon>Araneae</taxon>
        <taxon>Araneomorphae</taxon>
        <taxon>Entelegynae</taxon>
        <taxon>Araneoidea</taxon>
        <taxon>Nephilidae</taxon>
        <taxon>Trichonephila</taxon>
    </lineage>
</organism>
<feature type="compositionally biased region" description="Basic and acidic residues" evidence="1">
    <location>
        <begin position="45"/>
        <end position="55"/>
    </location>
</feature>
<evidence type="ECO:0000313" key="3">
    <source>
        <dbReference type="Proteomes" id="UP000887116"/>
    </source>
</evidence>
<feature type="region of interest" description="Disordered" evidence="1">
    <location>
        <begin position="24"/>
        <end position="78"/>
    </location>
</feature>
<gene>
    <name evidence="2" type="ORF">TNCT_364521</name>
</gene>
<name>A0A8X6K531_TRICU</name>
<sequence length="78" mass="8615">MRAFDASYMAGGMDAYALRDNASALSSPATSPDYEDIEEENQGAEGKRAKIEPLRSLDPLYHPKPKNKTTLNSVKRVK</sequence>
<keyword evidence="3" id="KW-1185">Reference proteome</keyword>
<feature type="compositionally biased region" description="Acidic residues" evidence="1">
    <location>
        <begin position="33"/>
        <end position="42"/>
    </location>
</feature>
<reference evidence="2" key="1">
    <citation type="submission" date="2020-07" db="EMBL/GenBank/DDBJ databases">
        <title>Multicomponent nature underlies the extraordinary mechanical properties of spider dragline silk.</title>
        <authorList>
            <person name="Kono N."/>
            <person name="Nakamura H."/>
            <person name="Mori M."/>
            <person name="Yoshida Y."/>
            <person name="Ohtoshi R."/>
            <person name="Malay A.D."/>
            <person name="Moran D.A.P."/>
            <person name="Tomita M."/>
            <person name="Numata K."/>
            <person name="Arakawa K."/>
        </authorList>
    </citation>
    <scope>NUCLEOTIDE SEQUENCE</scope>
</reference>
<protein>
    <submittedName>
        <fullName evidence="2">Uncharacterized protein</fullName>
    </submittedName>
</protein>
<dbReference type="OrthoDB" id="6435689at2759"/>
<comment type="caution">
    <text evidence="2">The sequence shown here is derived from an EMBL/GenBank/DDBJ whole genome shotgun (WGS) entry which is preliminary data.</text>
</comment>
<evidence type="ECO:0000313" key="2">
    <source>
        <dbReference type="EMBL" id="GFR31431.1"/>
    </source>
</evidence>
<dbReference type="EMBL" id="BMAO01019570">
    <property type="protein sequence ID" value="GFR31431.1"/>
    <property type="molecule type" value="Genomic_DNA"/>
</dbReference>
<feature type="compositionally biased region" description="Polar residues" evidence="1">
    <location>
        <begin position="68"/>
        <end position="78"/>
    </location>
</feature>